<sequence>MIEFLIHRLSHCAAGPNLQLDTLILDWLAGEPGFSDHDPDPDLPLHLHIVAEEEAERWRQHAYGLIGHPAAAAQLREHLCPGADYWTRRAAGQFCAAVYGRHHWHEAVAKDEAAAILAASLRAYRSQAEEAPRVLAVAA</sequence>
<gene>
    <name evidence="1" type="ORF">OXU80_22400</name>
</gene>
<evidence type="ECO:0000313" key="2">
    <source>
        <dbReference type="Proteomes" id="UP001163223"/>
    </source>
</evidence>
<dbReference type="EMBL" id="CP113520">
    <property type="protein sequence ID" value="WAJ27567.1"/>
    <property type="molecule type" value="Genomic_DNA"/>
</dbReference>
<keyword evidence="2" id="KW-1185">Reference proteome</keyword>
<name>A0ACD4NKT8_9HYPH</name>
<accession>A0ACD4NKT8</accession>
<proteinExistence type="predicted"/>
<protein>
    <submittedName>
        <fullName evidence="1">Uncharacterized protein</fullName>
    </submittedName>
</protein>
<organism evidence="1 2">
    <name type="scientific">Antarcticirhabdus aurantiaca</name>
    <dbReference type="NCBI Taxonomy" id="2606717"/>
    <lineage>
        <taxon>Bacteria</taxon>
        <taxon>Pseudomonadati</taxon>
        <taxon>Pseudomonadota</taxon>
        <taxon>Alphaproteobacteria</taxon>
        <taxon>Hyphomicrobiales</taxon>
        <taxon>Aurantimonadaceae</taxon>
        <taxon>Antarcticirhabdus</taxon>
    </lineage>
</organism>
<dbReference type="Proteomes" id="UP001163223">
    <property type="component" value="Chromosome"/>
</dbReference>
<reference evidence="1" key="1">
    <citation type="submission" date="2022-11" db="EMBL/GenBank/DDBJ databases">
        <title>beta-Carotene-producing bacterium, Jeongeuplla avenae sp. nov., alleviates the salt stress of Arabidopsis seedlings.</title>
        <authorList>
            <person name="Jiang L."/>
            <person name="Lee J."/>
        </authorList>
    </citation>
    <scope>NUCLEOTIDE SEQUENCE</scope>
    <source>
        <strain evidence="1">DY_R2A_6</strain>
    </source>
</reference>
<evidence type="ECO:0000313" key="1">
    <source>
        <dbReference type="EMBL" id="WAJ27567.1"/>
    </source>
</evidence>